<proteinExistence type="inferred from homology"/>
<feature type="domain" description="MacB-like periplasmic core" evidence="9">
    <location>
        <begin position="435"/>
        <end position="663"/>
    </location>
</feature>
<evidence type="ECO:0000256" key="7">
    <source>
        <dbReference type="SAM" id="Phobius"/>
    </source>
</evidence>
<dbReference type="Pfam" id="PF12704">
    <property type="entry name" value="MacB_PCD"/>
    <property type="match status" value="2"/>
</dbReference>
<dbReference type="InterPro" id="IPR025857">
    <property type="entry name" value="MacB_PCD"/>
</dbReference>
<feature type="transmembrane region" description="Helical" evidence="7">
    <location>
        <begin position="692"/>
        <end position="718"/>
    </location>
</feature>
<evidence type="ECO:0000256" key="1">
    <source>
        <dbReference type="ARBA" id="ARBA00004651"/>
    </source>
</evidence>
<evidence type="ECO:0000259" key="9">
    <source>
        <dbReference type="Pfam" id="PF12704"/>
    </source>
</evidence>
<keyword evidence="2" id="KW-1003">Cell membrane</keyword>
<sequence>MNVLANDIRYAIRQLRRSPGFAATAVFTLALGIGATAAVYSVIQSVLLQALPYPDSNSLVGVAYTFPHEKPNAEQAGSTADFVREHSNEFSSVAIMDDSSPAVNLSLNGRRAIQVNALRVSEGYFRTLGVMPALGRAFLPDEDRPNGAKALVLSHDLWTNVFNGDSAVVGRAIRVNQETFTVVGVMPAGFTVTAETAPGVLGTPALWQPLQLGPKDPGYDGDNYEMIARLRQGVTLAQAQSELSMLNAPFYQANPTYTKWFGRNNELHEFRAWKLQDVVVSEVRRSLLTVMGAVLAVLLVACLNLAGLMVARSMRRSREIAMRSALGATGGHLVRMLACEGLLLAFFGGVLALLVARVATRILLHAAPLAVPSLHGDPSIGPLCGVVFLVSLAATGIFSVLPAWLILRKRNRETRLGSPSFGETVSHARLSRTLMVAQIALAMALVSVASMLLGTFLKLRSVPSGIAAKQLSVFQVDLKGNRYANTRQTTQFVSSVLENLRHTPGVERVAAVNGLPLDRGLNIGGNPTDRHDIRQIIELRSVTPSYFQTMGIPLLSGRDFSDSDRAGGDLVIVIGAEAARKWWPGRSPIGDSIKIGGEHSWRIVGIAADVHTHSLVETGNIVIYAPMSQLSDEMSGIINGWFPTSFAIRTAADVNLAATVQRAVEQADPEIPVARLTTMQAVIDSTIEQPRFFSLLASGFSVFAMILTVIGLFGLLSYQVTQRTREIGVRMALGADRRAILGVFLGRGLTVAFAGVALGLAASWLVRPVVSHLLADAGVNPAGSGAVIVMNGVWSAVAASVAILLATLGASWFPARRAASIDPMRALRTE</sequence>
<evidence type="ECO:0000256" key="6">
    <source>
        <dbReference type="ARBA" id="ARBA00038076"/>
    </source>
</evidence>
<feature type="domain" description="MacB-like periplasmic core" evidence="9">
    <location>
        <begin position="23"/>
        <end position="243"/>
    </location>
</feature>
<dbReference type="InterPro" id="IPR017800">
    <property type="entry name" value="ADOP"/>
</dbReference>
<name>A0AAU7DQN8_9BACT</name>
<dbReference type="GO" id="GO:0005886">
    <property type="term" value="C:plasma membrane"/>
    <property type="evidence" value="ECO:0007669"/>
    <property type="project" value="UniProtKB-SubCell"/>
</dbReference>
<feature type="transmembrane region" description="Helical" evidence="7">
    <location>
        <begin position="786"/>
        <end position="815"/>
    </location>
</feature>
<dbReference type="GO" id="GO:0022857">
    <property type="term" value="F:transmembrane transporter activity"/>
    <property type="evidence" value="ECO:0007669"/>
    <property type="project" value="TreeGrafter"/>
</dbReference>
<dbReference type="InterPro" id="IPR003838">
    <property type="entry name" value="ABC3_permease_C"/>
</dbReference>
<dbReference type="Pfam" id="PF02687">
    <property type="entry name" value="FtsX"/>
    <property type="match status" value="2"/>
</dbReference>
<reference evidence="10" key="1">
    <citation type="submission" date="2023-03" db="EMBL/GenBank/DDBJ databases">
        <title>Edaphobacter sp.</title>
        <authorList>
            <person name="Huber K.J."/>
            <person name="Papendorf J."/>
            <person name="Pilke C."/>
            <person name="Bunk B."/>
            <person name="Sproeer C."/>
            <person name="Pester M."/>
        </authorList>
    </citation>
    <scope>NUCLEOTIDE SEQUENCE</scope>
    <source>
        <strain evidence="10">DSM 110680</strain>
    </source>
</reference>
<accession>A0AAU7DQN8</accession>
<protein>
    <submittedName>
        <fullName evidence="10">ABC transporter permease</fullName>
    </submittedName>
</protein>
<feature type="transmembrane region" description="Helical" evidence="7">
    <location>
        <begin position="287"/>
        <end position="311"/>
    </location>
</feature>
<dbReference type="PANTHER" id="PTHR30572:SF4">
    <property type="entry name" value="ABC TRANSPORTER PERMEASE YTRF"/>
    <property type="match status" value="1"/>
</dbReference>
<dbReference type="EMBL" id="CP121196">
    <property type="protein sequence ID" value="XBH19605.1"/>
    <property type="molecule type" value="Genomic_DNA"/>
</dbReference>
<dbReference type="RefSeq" id="WP_348264824.1">
    <property type="nucleotide sequence ID" value="NZ_CP121196.1"/>
</dbReference>
<gene>
    <name evidence="10" type="ORF">P8935_09860</name>
</gene>
<feature type="transmembrane region" description="Helical" evidence="7">
    <location>
        <begin position="332"/>
        <end position="360"/>
    </location>
</feature>
<evidence type="ECO:0000259" key="8">
    <source>
        <dbReference type="Pfam" id="PF02687"/>
    </source>
</evidence>
<evidence type="ECO:0000256" key="4">
    <source>
        <dbReference type="ARBA" id="ARBA00022989"/>
    </source>
</evidence>
<evidence type="ECO:0000256" key="2">
    <source>
        <dbReference type="ARBA" id="ARBA00022475"/>
    </source>
</evidence>
<comment type="subcellular location">
    <subcellularLocation>
        <location evidence="1">Cell membrane</location>
        <topology evidence="1">Multi-pass membrane protein</topology>
    </subcellularLocation>
</comment>
<dbReference type="AlphaFoldDB" id="A0AAU7DQN8"/>
<feature type="domain" description="ABC3 transporter permease C-terminal" evidence="8">
    <location>
        <begin position="293"/>
        <end position="409"/>
    </location>
</feature>
<evidence type="ECO:0000256" key="5">
    <source>
        <dbReference type="ARBA" id="ARBA00023136"/>
    </source>
</evidence>
<keyword evidence="5 7" id="KW-0472">Membrane</keyword>
<comment type="similarity">
    <text evidence="6">Belongs to the ABC-4 integral membrane protein family.</text>
</comment>
<organism evidence="10">
    <name type="scientific">Telmatobacter sp. DSM 110680</name>
    <dbReference type="NCBI Taxonomy" id="3036704"/>
    <lineage>
        <taxon>Bacteria</taxon>
        <taxon>Pseudomonadati</taxon>
        <taxon>Acidobacteriota</taxon>
        <taxon>Terriglobia</taxon>
        <taxon>Terriglobales</taxon>
        <taxon>Acidobacteriaceae</taxon>
        <taxon>Telmatobacter</taxon>
    </lineage>
</organism>
<evidence type="ECO:0000313" key="10">
    <source>
        <dbReference type="EMBL" id="XBH19605.1"/>
    </source>
</evidence>
<dbReference type="NCBIfam" id="TIGR03434">
    <property type="entry name" value="ADOP"/>
    <property type="match status" value="1"/>
</dbReference>
<feature type="domain" description="ABC3 transporter permease C-terminal" evidence="8">
    <location>
        <begin position="700"/>
        <end position="823"/>
    </location>
</feature>
<feature type="transmembrane region" description="Helical" evidence="7">
    <location>
        <begin position="380"/>
        <end position="407"/>
    </location>
</feature>
<feature type="transmembrane region" description="Helical" evidence="7">
    <location>
        <begin position="434"/>
        <end position="457"/>
    </location>
</feature>
<keyword evidence="3 7" id="KW-0812">Transmembrane</keyword>
<dbReference type="PANTHER" id="PTHR30572">
    <property type="entry name" value="MEMBRANE COMPONENT OF TRANSPORTER-RELATED"/>
    <property type="match status" value="1"/>
</dbReference>
<dbReference type="InterPro" id="IPR050250">
    <property type="entry name" value="Macrolide_Exporter_MacB"/>
</dbReference>
<feature type="transmembrane region" description="Helical" evidence="7">
    <location>
        <begin position="21"/>
        <end position="43"/>
    </location>
</feature>
<feature type="transmembrane region" description="Helical" evidence="7">
    <location>
        <begin position="739"/>
        <end position="766"/>
    </location>
</feature>
<evidence type="ECO:0000256" key="3">
    <source>
        <dbReference type="ARBA" id="ARBA00022692"/>
    </source>
</evidence>
<keyword evidence="4 7" id="KW-1133">Transmembrane helix</keyword>